<keyword evidence="13" id="KW-1185">Reference proteome</keyword>
<feature type="compositionally biased region" description="Low complexity" evidence="10">
    <location>
        <begin position="222"/>
        <end position="242"/>
    </location>
</feature>
<dbReference type="Pfam" id="PF00046">
    <property type="entry name" value="Homeodomain"/>
    <property type="match status" value="1"/>
</dbReference>
<evidence type="ECO:0000256" key="8">
    <source>
        <dbReference type="PROSITE-ProRule" id="PRU00108"/>
    </source>
</evidence>
<keyword evidence="5" id="KW-0804">Transcription</keyword>
<dbReference type="InterPro" id="IPR009057">
    <property type="entry name" value="Homeodomain-like_sf"/>
</dbReference>
<dbReference type="InterPro" id="IPR045224">
    <property type="entry name" value="HDZip_class_I_plant"/>
</dbReference>
<dbReference type="OrthoDB" id="6159439at2759"/>
<dbReference type="GO" id="GO:0005634">
    <property type="term" value="C:nucleus"/>
    <property type="evidence" value="ECO:0007669"/>
    <property type="project" value="UniProtKB-SubCell"/>
</dbReference>
<dbReference type="InterPro" id="IPR001356">
    <property type="entry name" value="HD"/>
</dbReference>
<gene>
    <name evidence="12" type="ORF">GOP47_0019575</name>
</gene>
<dbReference type="PANTHER" id="PTHR24326">
    <property type="entry name" value="HOMEOBOX-LEUCINE ZIPPER PROTEIN"/>
    <property type="match status" value="1"/>
</dbReference>
<dbReference type="PROSITE" id="PS00027">
    <property type="entry name" value="HOMEOBOX_1"/>
    <property type="match status" value="1"/>
</dbReference>
<feature type="domain" description="Homeobox" evidence="11">
    <location>
        <begin position="119"/>
        <end position="179"/>
    </location>
</feature>
<evidence type="ECO:0000256" key="3">
    <source>
        <dbReference type="ARBA" id="ARBA00023125"/>
    </source>
</evidence>
<dbReference type="PANTHER" id="PTHR24326:SF591">
    <property type="entry name" value="HOMEOBOX-LEUCINE ZIPPER PROTEIN ATHB-51-RELATED"/>
    <property type="match status" value="1"/>
</dbReference>
<keyword evidence="6 8" id="KW-0539">Nucleus</keyword>
<dbReference type="PRINTS" id="PR00031">
    <property type="entry name" value="HTHREPRESSR"/>
</dbReference>
<comment type="subcellular location">
    <subcellularLocation>
        <location evidence="1 8 9">Nucleus</location>
    </subcellularLocation>
</comment>
<dbReference type="SMART" id="SM00389">
    <property type="entry name" value="HOX"/>
    <property type="match status" value="1"/>
</dbReference>
<dbReference type="Gene3D" id="1.10.10.60">
    <property type="entry name" value="Homeodomain-like"/>
    <property type="match status" value="1"/>
</dbReference>
<evidence type="ECO:0000256" key="7">
    <source>
        <dbReference type="ARBA" id="ARBA00025748"/>
    </source>
</evidence>
<comment type="caution">
    <text evidence="12">The sequence shown here is derived from an EMBL/GenBank/DDBJ whole genome shotgun (WGS) entry which is preliminary data.</text>
</comment>
<keyword evidence="2" id="KW-0805">Transcription regulation</keyword>
<comment type="similarity">
    <text evidence="7">Belongs to the HD-ZIP homeobox family. Class I subfamily.</text>
</comment>
<proteinExistence type="inferred from homology"/>
<dbReference type="EMBL" id="JABFUD020000019">
    <property type="protein sequence ID" value="KAI5064880.1"/>
    <property type="molecule type" value="Genomic_DNA"/>
</dbReference>
<dbReference type="InterPro" id="IPR000047">
    <property type="entry name" value="HTH_motif"/>
</dbReference>
<protein>
    <recommendedName>
        <fullName evidence="11">Homeobox domain-containing protein</fullName>
    </recommendedName>
</protein>
<keyword evidence="4 8" id="KW-0371">Homeobox</keyword>
<dbReference type="SUPFAM" id="SSF46689">
    <property type="entry name" value="Homeodomain-like"/>
    <property type="match status" value="1"/>
</dbReference>
<dbReference type="InterPro" id="IPR003106">
    <property type="entry name" value="Leu_zip_homeo"/>
</dbReference>
<evidence type="ECO:0000256" key="4">
    <source>
        <dbReference type="ARBA" id="ARBA00023155"/>
    </source>
</evidence>
<reference evidence="12" key="1">
    <citation type="submission" date="2021-01" db="EMBL/GenBank/DDBJ databases">
        <title>Adiantum capillus-veneris genome.</title>
        <authorList>
            <person name="Fang Y."/>
            <person name="Liao Q."/>
        </authorList>
    </citation>
    <scope>NUCLEOTIDE SEQUENCE</scope>
    <source>
        <strain evidence="12">H3</strain>
        <tissue evidence="12">Leaf</tissue>
    </source>
</reference>
<feature type="region of interest" description="Disordered" evidence="10">
    <location>
        <begin position="213"/>
        <end position="242"/>
    </location>
</feature>
<accession>A0A9D4UBK0</accession>
<name>A0A9D4UBK0_ADICA</name>
<evidence type="ECO:0000256" key="6">
    <source>
        <dbReference type="ARBA" id="ARBA00023242"/>
    </source>
</evidence>
<dbReference type="GO" id="GO:0043565">
    <property type="term" value="F:sequence-specific DNA binding"/>
    <property type="evidence" value="ECO:0007669"/>
    <property type="project" value="InterPro"/>
</dbReference>
<sequence length="304" mass="33304">MNGVGGYSFAWSGGHSTEQQGCAHFPASAPGAAAATCNNISSGAAATASASKASWTLPSMSVSDLYDHSSLLECSRCITPGHSMRYGGHGQGNVSILDGDLMQDIHYNMEDEDETLGMEMKIMKKRKLTTEQARQLEASFEADKKLEAEKKQRLAEQLGLQPRQVAVWFQNRRARSKTKQLEIDFLTLKAEFDRVLAQRRALQAEVDRLSAQLQAKSSDAKNNSCSQESTSSTNSNNGDVVSGSTTLQIKMTSPTKDGERFTANFGQDFGKSKEGLSKLQEMSKSPNATSYEWEPYDNGLWVFD</sequence>
<evidence type="ECO:0000313" key="13">
    <source>
        <dbReference type="Proteomes" id="UP000886520"/>
    </source>
</evidence>
<feature type="compositionally biased region" description="Polar residues" evidence="10">
    <location>
        <begin position="280"/>
        <end position="290"/>
    </location>
</feature>
<evidence type="ECO:0000256" key="5">
    <source>
        <dbReference type="ARBA" id="ARBA00023163"/>
    </source>
</evidence>
<feature type="DNA-binding region" description="Homeobox" evidence="8">
    <location>
        <begin position="121"/>
        <end position="180"/>
    </location>
</feature>
<organism evidence="12 13">
    <name type="scientific">Adiantum capillus-veneris</name>
    <name type="common">Maidenhair fern</name>
    <dbReference type="NCBI Taxonomy" id="13818"/>
    <lineage>
        <taxon>Eukaryota</taxon>
        <taxon>Viridiplantae</taxon>
        <taxon>Streptophyta</taxon>
        <taxon>Embryophyta</taxon>
        <taxon>Tracheophyta</taxon>
        <taxon>Polypodiopsida</taxon>
        <taxon>Polypodiidae</taxon>
        <taxon>Polypodiales</taxon>
        <taxon>Pteridineae</taxon>
        <taxon>Pteridaceae</taxon>
        <taxon>Vittarioideae</taxon>
        <taxon>Adiantum</taxon>
    </lineage>
</organism>
<evidence type="ECO:0000256" key="9">
    <source>
        <dbReference type="RuleBase" id="RU000682"/>
    </source>
</evidence>
<evidence type="ECO:0000256" key="1">
    <source>
        <dbReference type="ARBA" id="ARBA00004123"/>
    </source>
</evidence>
<dbReference type="CDD" id="cd00086">
    <property type="entry name" value="homeodomain"/>
    <property type="match status" value="1"/>
</dbReference>
<evidence type="ECO:0000256" key="2">
    <source>
        <dbReference type="ARBA" id="ARBA00023015"/>
    </source>
</evidence>
<dbReference type="Proteomes" id="UP000886520">
    <property type="component" value="Chromosome 19"/>
</dbReference>
<dbReference type="Pfam" id="PF02183">
    <property type="entry name" value="HALZ"/>
    <property type="match status" value="1"/>
</dbReference>
<dbReference type="InterPro" id="IPR017970">
    <property type="entry name" value="Homeobox_CS"/>
</dbReference>
<evidence type="ECO:0000313" key="12">
    <source>
        <dbReference type="EMBL" id="KAI5064880.1"/>
    </source>
</evidence>
<keyword evidence="3 8" id="KW-0238">DNA-binding</keyword>
<dbReference type="PROSITE" id="PS50071">
    <property type="entry name" value="HOMEOBOX_2"/>
    <property type="match status" value="1"/>
</dbReference>
<evidence type="ECO:0000256" key="10">
    <source>
        <dbReference type="SAM" id="MobiDB-lite"/>
    </source>
</evidence>
<dbReference type="GO" id="GO:0045893">
    <property type="term" value="P:positive regulation of DNA-templated transcription"/>
    <property type="evidence" value="ECO:0007669"/>
    <property type="project" value="TreeGrafter"/>
</dbReference>
<feature type="region of interest" description="Disordered" evidence="10">
    <location>
        <begin position="270"/>
        <end position="291"/>
    </location>
</feature>
<dbReference type="AlphaFoldDB" id="A0A9D4UBK0"/>
<evidence type="ECO:0000259" key="11">
    <source>
        <dbReference type="PROSITE" id="PS50071"/>
    </source>
</evidence>
<dbReference type="GO" id="GO:0000981">
    <property type="term" value="F:DNA-binding transcription factor activity, RNA polymerase II-specific"/>
    <property type="evidence" value="ECO:0007669"/>
    <property type="project" value="InterPro"/>
</dbReference>